<evidence type="ECO:0000256" key="6">
    <source>
        <dbReference type="ARBA" id="ARBA00022807"/>
    </source>
</evidence>
<dbReference type="InterPro" id="IPR027417">
    <property type="entry name" value="P-loop_NTPase"/>
</dbReference>
<comment type="catalytic activity">
    <reaction evidence="1">
        <text>Thiol-dependent hydrolysis of ester, thioester, amide, peptide and isopeptide bonds formed by the C-terminal Gly of ubiquitin (a 76-residue protein attached to proteins as an intracellular targeting signal).</text>
        <dbReference type="EC" id="3.4.19.12"/>
    </reaction>
</comment>
<reference evidence="11" key="1">
    <citation type="journal article" date="2020" name="New Phytol.">
        <title>Comparative genomics reveals dynamic genome evolution in host specialist ectomycorrhizal fungi.</title>
        <authorList>
            <person name="Lofgren L.A."/>
            <person name="Nguyen N.H."/>
            <person name="Vilgalys R."/>
            <person name="Ruytinx J."/>
            <person name="Liao H.L."/>
            <person name="Branco S."/>
            <person name="Kuo A."/>
            <person name="LaButti K."/>
            <person name="Lipzen A."/>
            <person name="Andreopoulos W."/>
            <person name="Pangilinan J."/>
            <person name="Riley R."/>
            <person name="Hundley H."/>
            <person name="Na H."/>
            <person name="Barry K."/>
            <person name="Grigoriev I.V."/>
            <person name="Stajich J.E."/>
            <person name="Kennedy P.G."/>
        </authorList>
    </citation>
    <scope>NUCLEOTIDE SEQUENCE</scope>
    <source>
        <strain evidence="11">DOB743</strain>
    </source>
</reference>
<evidence type="ECO:0000256" key="7">
    <source>
        <dbReference type="SAM" id="MobiDB-lite"/>
    </source>
</evidence>
<evidence type="ECO:0000313" key="12">
    <source>
        <dbReference type="Proteomes" id="UP000714275"/>
    </source>
</evidence>
<feature type="region of interest" description="Disordered" evidence="7">
    <location>
        <begin position="393"/>
        <end position="412"/>
    </location>
</feature>
<comment type="caution">
    <text evidence="11">The sequence shown here is derived from an EMBL/GenBank/DDBJ whole genome shotgun (WGS) entry which is preliminary data.</text>
</comment>
<dbReference type="Pfam" id="PF20255">
    <property type="entry name" value="DUF6606"/>
    <property type="match status" value="1"/>
</dbReference>
<evidence type="ECO:0000256" key="3">
    <source>
        <dbReference type="ARBA" id="ARBA00022670"/>
    </source>
</evidence>
<dbReference type="Pfam" id="PF12340">
    <property type="entry name" value="DUF3638"/>
    <property type="match status" value="1"/>
</dbReference>
<dbReference type="OrthoDB" id="3182339at2759"/>
<gene>
    <name evidence="11" type="ORF">EV702DRAFT_1270424</name>
</gene>
<feature type="domain" description="DUF3645" evidence="9">
    <location>
        <begin position="2369"/>
        <end position="2400"/>
    </location>
</feature>
<evidence type="ECO:0000256" key="1">
    <source>
        <dbReference type="ARBA" id="ARBA00000707"/>
    </source>
</evidence>
<dbReference type="PANTHER" id="PTHR13367:SF33">
    <property type="entry name" value="P-LOOP CONTAINING NUCLEOSIDE TRIPHOSPHATE HYDROLASE PROTEIN"/>
    <property type="match status" value="1"/>
</dbReference>
<evidence type="ECO:0000259" key="9">
    <source>
        <dbReference type="Pfam" id="PF12359"/>
    </source>
</evidence>
<proteinExistence type="predicted"/>
<dbReference type="Pfam" id="PF12359">
    <property type="entry name" value="DUF3645"/>
    <property type="match status" value="1"/>
</dbReference>
<dbReference type="SUPFAM" id="SSF52540">
    <property type="entry name" value="P-loop containing nucleoside triphosphate hydrolases"/>
    <property type="match status" value="1"/>
</dbReference>
<organism evidence="11 12">
    <name type="scientific">Suillus placidus</name>
    <dbReference type="NCBI Taxonomy" id="48579"/>
    <lineage>
        <taxon>Eukaryota</taxon>
        <taxon>Fungi</taxon>
        <taxon>Dikarya</taxon>
        <taxon>Basidiomycota</taxon>
        <taxon>Agaricomycotina</taxon>
        <taxon>Agaricomycetes</taxon>
        <taxon>Agaricomycetidae</taxon>
        <taxon>Boletales</taxon>
        <taxon>Suillineae</taxon>
        <taxon>Suillaceae</taxon>
        <taxon>Suillus</taxon>
    </lineage>
</organism>
<dbReference type="EMBL" id="JABBWD010000048">
    <property type="protein sequence ID" value="KAG1773379.1"/>
    <property type="molecule type" value="Genomic_DNA"/>
</dbReference>
<keyword evidence="4" id="KW-0833">Ubl conjugation pathway</keyword>
<evidence type="ECO:0000313" key="11">
    <source>
        <dbReference type="EMBL" id="KAG1773379.1"/>
    </source>
</evidence>
<keyword evidence="5" id="KW-0378">Hydrolase</keyword>
<dbReference type="InterPro" id="IPR022105">
    <property type="entry name" value="DUF3645"/>
</dbReference>
<dbReference type="GO" id="GO:0006508">
    <property type="term" value="P:proteolysis"/>
    <property type="evidence" value="ECO:0007669"/>
    <property type="project" value="UniProtKB-KW"/>
</dbReference>
<dbReference type="InterPro" id="IPR022099">
    <property type="entry name" value="DUF3638"/>
</dbReference>
<protein>
    <recommendedName>
        <fullName evidence="2">ubiquitinyl hydrolase 1</fullName>
        <ecNumber evidence="2">3.4.19.12</ecNumber>
    </recommendedName>
</protein>
<feature type="domain" description="DUF6606" evidence="10">
    <location>
        <begin position="18"/>
        <end position="298"/>
    </location>
</feature>
<name>A0A9P7CZS0_9AGAM</name>
<dbReference type="InterPro" id="IPR051346">
    <property type="entry name" value="OTU_Deubiquitinase"/>
</dbReference>
<keyword evidence="12" id="KW-1185">Reference proteome</keyword>
<dbReference type="EC" id="3.4.19.12" evidence="2"/>
<dbReference type="GO" id="GO:0004843">
    <property type="term" value="F:cysteine-type deubiquitinase activity"/>
    <property type="evidence" value="ECO:0007669"/>
    <property type="project" value="UniProtKB-EC"/>
</dbReference>
<sequence length="3090" mass="349232">MSQHSKHYPIDQSGLQYIINHVFLPLKLPQGSDHSLKNELTLSEAVFDAALAYSDQLPSDKLWLWTSSLKMLRNLKDSVRFSTMSTKEVESQISTMDNKGPLFSFLLFSSCAEHRLADVLVYMIRAQNAAVVMRKLESETIVESFEMSPDPTAVMGAKGKLICSYPGPAITVPDTNIDNTTFPAELANFLVHMDQDVLDAAATRTKAKSTVLEERDTTHPRYITELLTGILRGLGSIADVPRIRKRIGDDVLWDSAKLPWRRSPLWLVIRVALQTTLERSALGRTTYKSFMLYFMAGLATLAIDHDLSNDILHFISAKIARRLFKLGSSASPELSQMVSIVTGDVRSVLEERWGSVQDAQQASPPWAPESLQVLRDTHLSLNTSREYIRQALQTQHSSPQPPPFNPSHHTRGTIDNFLDADGSFLAAAHTAEPSLALADFETAIRSGIDDWVARVPFQSTDSACVSIEACASAYSSRALKAYKGNPENMSIMLLTLFELWVAMDKIVVGQIPLLADYPPEIPLTLWECLLVRKHSALGRLKELSAYLKARHCASSCPSVFSSMTDGKSFPVRYFYQSSKLQNLKLVIEAHAQIEREKKLIELSTLNQRYTSLDWQARDLSHEYTVNSRDDKEYHDKTCRKCRLEREMQSMTIAVHEWPLPAHEKEAIAVVFELVCPTAFDMWRCMTLHVLIDVGTPKNIFPTRPFMTLPKYGALKRYRQCHPRQRLTLASDAKPFGSSHYSRTHIPTVDSSVCVNNGLVFRPFETATNTWAAKVVSLQSDFSELCTFVLPKGPYHGLQRYFAETSHASNEVIANQTDCHKDMSIHEFIAFGSLRSGPKLQWMNILRELRARTLNFRREEVHLLLAQAVSQVGPLSSDEGLLWHEELKSMPFLRAFLGELESLVASVEENWLEGVTISTIIMLVRRVLSSTQAESIKNRGQSLLRRIRAATFTLLTQLSTKMEASNDSDVTFSRELQGRIRDMAITCRSTFDVDEDASLLLTSNDIKVYAYCAVMIHDNTPSQLCELTQHSKLLLERDKRCCHALEATVRQYAELHREGLDCAVAEIWGSYRPGTRWSALPTPKSRWLVSHTARSCTQLPQVVHFNLVTGCLLVDGKQLRRLPSVIEQHPTYRSIFNARVFDVVPADIPGMDYATRGNFYGHQVSFALRNSNDLIIRAMHIDRGSPVLQLIPNQKFVDDLPTSLIDGHTHWLNLHTSEIEIRPAENAWKSSSDNWLMQFAVSSPSTLKKAGSATLVDIRSQTWDMISKRLRPLEDTRYIVVMYNEASGDTFSSLKVDLPRYGLDFFVDEDGELQSRNMRNMVVDTIQSTGTMLGLINQLVLRPKSQIGDEYPRTVIIPDGRISHSANSNHVRVTIAPEGPRVTYHLYRVDIDLRCLTGNVGLTSKLYQAHLHAVTSGCLPDPLTGRTGTEEALHLLHSAACRSFMKLRSRDTDLLRGISSLSARRTWYPIHLQKMQTVSWSSLAPLAQHYDFHLVAKSIMDYGRRLSNFSEGSANLQLTFDLPPSTDYLLERASIRASAVYPNQFSLPFPYGNTDGVYFPREVPDKHAEERAFDAALMVHRWQSRLPVQRDLVGLLTQWRSVQGVCGSLSLRYSKDWLQPAFPHVFLSAYDRCRSTTEKDKFQLVFTLASASYSSMDKHALIPTLLAFATVPEIRNLHRLPEFTSYDLSDGFMPSHARLDNLVNSCMNYESSQQSRLAAILGEGKKALRRRRRSAFDTACHSQKQLILSKVWDAWPCEDPPTFNTLEASCFNLNELLKKLRTIFRSCWANRCLKEHLDVQQVTLNLCYAPNPPSKLRSRYNPDSNLGDVASPTSSIDAQYLFDRDAPVITMHGSFQVIHNSSRRDFVSPDSEVTTRLQKLINDFRARGSTNFHEKYANDLDRSRSILCEEKLNAPPDPTAYTMDVLLEHHSLHSQRFQDSLATIADALAPASAVENALSNAGLWPRATPNFLFARMASVSGNCLGKAWRTALIRLSQILLQLQRSRRLLVLAANKNWVEFFKELENEECEGFDPELYPDWLLIQIESQFLARPVQVKVALEMMSPCTGGNTSLQLNMGEGKSYVIVPLAATALSDGHRLVRVIVLKSLSAQMFQLLVERLSGLAQRRIFYIPFSRALSMNSSKVQMYRDLMQECMNTKGILVVQPDHILSFQLMAVDRQLSPRTEAAEDMLRTQLWLDNHTRDILDESDEILHVRYQLVYTVGLQRSLQGHPERWTTTQQVLSLVAKHAAQLVSEFSSQLSSHEHGAFPFIRVLHPTAGEKLVQWIAQDVTSGALENLSFDQASLQVKQAVRQFIAIEKIPDDSINLVEDRYRHTTVWPCLLVLRGLLAYGILVYALKERRWRVDYGLAPKRTMLAVPFRAKDMPSLRAEFGHPDVAVTLTCISYYYAGLTHEQLILCFELLLKQDNPALEYDSWVLGLQSVPESLRHLSGINTESAEQLRDLQELFACNKAVIDFYLSRVVFPKEAKGFPNKLTCSGWDLAQEKSHLTTGFSGTNDNRYLLPSSMVQHDLDYQRSTNARVLAFLLRPENNCYTCIPPGQKVTHFIDALIAQTPEVRVLLDVGAQMLELQNRELAEAWLRAKRDAQAAVFVNDDDEIVVISRDGTVEPLVSSPFSQQLDQCVIYLDDAHTRGTDVKLPSGFRAAVTLGPKVTKDRLTQGCMRMRKLGNGQSVVFFAPTEVDRSIRSATQKADTDDIDVADILHWAMLETCIDIQMRASHWVQQGSDFNTRHLAWTQFLHAPAKPSISTLKKAWLQPEERSLEDMYAPRSSLQPFGFFDPDIQRKCEELGFLSASARSMDEEQEREVLHEVERERRVERPPRVEPAKHVLHADVRRFVETGRIPKESPAFIQALSSLVNTTAVFHERNQWAQSVLVTHDFARTVGTLSVQKADDYLRPVNWVISSDVGHSPILVVLSPNEVNTLLPDIRRSNAVHLCIYTPRTTKTMQACDNLRFYCVPSTPQLASLEPLICQLNLFAGQLYFSNNEMYLRACGLLGLNAPDLGDEDLIADSDGFIREENRPSARASCPFKFSQLPPLKELFGMRRKGMGYLPTHLGKIFNGRILTEDDFLD</sequence>
<evidence type="ECO:0000256" key="2">
    <source>
        <dbReference type="ARBA" id="ARBA00012759"/>
    </source>
</evidence>
<dbReference type="PANTHER" id="PTHR13367">
    <property type="entry name" value="UBIQUITIN THIOESTERASE"/>
    <property type="match status" value="1"/>
</dbReference>
<evidence type="ECO:0000256" key="5">
    <source>
        <dbReference type="ARBA" id="ARBA00022801"/>
    </source>
</evidence>
<evidence type="ECO:0000256" key="4">
    <source>
        <dbReference type="ARBA" id="ARBA00022786"/>
    </source>
</evidence>
<dbReference type="Proteomes" id="UP000714275">
    <property type="component" value="Unassembled WGS sequence"/>
</dbReference>
<evidence type="ECO:0000259" key="10">
    <source>
        <dbReference type="Pfam" id="PF20255"/>
    </source>
</evidence>
<evidence type="ECO:0000259" key="8">
    <source>
        <dbReference type="Pfam" id="PF12340"/>
    </source>
</evidence>
<dbReference type="InterPro" id="IPR046541">
    <property type="entry name" value="DUF6606"/>
</dbReference>
<keyword evidence="6" id="KW-0788">Thiol protease</keyword>
<feature type="domain" description="DUF3638" evidence="8">
    <location>
        <begin position="2030"/>
        <end position="2251"/>
    </location>
</feature>
<keyword evidence="3" id="KW-0645">Protease</keyword>
<accession>A0A9P7CZS0</accession>